<proteinExistence type="predicted"/>
<evidence type="ECO:0000313" key="2">
    <source>
        <dbReference type="Proteomes" id="UP000739411"/>
    </source>
</evidence>
<name>A0A935JZI6_9RHOO</name>
<dbReference type="Proteomes" id="UP000739411">
    <property type="component" value="Unassembled WGS sequence"/>
</dbReference>
<organism evidence="1 2">
    <name type="scientific">Candidatus Dechloromonas phosphorivorans</name>
    <dbReference type="NCBI Taxonomy" id="2899244"/>
    <lineage>
        <taxon>Bacteria</taxon>
        <taxon>Pseudomonadati</taxon>
        <taxon>Pseudomonadota</taxon>
        <taxon>Betaproteobacteria</taxon>
        <taxon>Rhodocyclales</taxon>
        <taxon>Azonexaceae</taxon>
        <taxon>Dechloromonas</taxon>
    </lineage>
</organism>
<reference evidence="1 2" key="1">
    <citation type="submission" date="2020-10" db="EMBL/GenBank/DDBJ databases">
        <title>Connecting structure to function with the recovery of over 1000 high-quality activated sludge metagenome-assembled genomes encoding full-length rRNA genes using long-read sequencing.</title>
        <authorList>
            <person name="Singleton C.M."/>
            <person name="Petriglieri F."/>
            <person name="Kristensen J.M."/>
            <person name="Kirkegaard R.H."/>
            <person name="Michaelsen T.Y."/>
            <person name="Andersen M.H."/>
            <person name="Karst S.M."/>
            <person name="Dueholm M.S."/>
            <person name="Nielsen P.H."/>
            <person name="Albertsen M."/>
        </authorList>
    </citation>
    <scope>NUCLEOTIDE SEQUENCE [LARGE SCALE GENOMIC DNA]</scope>
    <source>
        <strain evidence="1">EsbW_18-Q3-R4-48_BATAC.463</strain>
    </source>
</reference>
<protein>
    <submittedName>
        <fullName evidence="1">Uncharacterized protein</fullName>
    </submittedName>
</protein>
<accession>A0A935JZI6</accession>
<evidence type="ECO:0000313" key="1">
    <source>
        <dbReference type="EMBL" id="MBK7413774.1"/>
    </source>
</evidence>
<dbReference type="AlphaFoldDB" id="A0A935JZI6"/>
<dbReference type="EMBL" id="JADJMS010000001">
    <property type="protein sequence ID" value="MBK7413774.1"/>
    <property type="molecule type" value="Genomic_DNA"/>
</dbReference>
<gene>
    <name evidence="1" type="ORF">IPJ38_00115</name>
</gene>
<comment type="caution">
    <text evidence="1">The sequence shown here is derived from an EMBL/GenBank/DDBJ whole genome shotgun (WGS) entry which is preliminary data.</text>
</comment>
<sequence>MVDEIHDENTLTPVVRVIYHTTRRQYVEPVTVDLARKVGNHYGQIVRAESYERWGLSPLRWQPA</sequence>